<dbReference type="GeneID" id="114248979"/>
<dbReference type="GO" id="GO:0008270">
    <property type="term" value="F:zinc ion binding"/>
    <property type="evidence" value="ECO:0007669"/>
    <property type="project" value="UniProtKB-UniRule"/>
</dbReference>
<dbReference type="InterPro" id="IPR052795">
    <property type="entry name" value="RREB1"/>
</dbReference>
<keyword evidence="8" id="KW-0539">Nucleus</keyword>
<dbReference type="InterPro" id="IPR013087">
    <property type="entry name" value="Znf_C2H2_type"/>
</dbReference>
<keyword evidence="6" id="KW-0805">Transcription regulation</keyword>
<evidence type="ECO:0000256" key="2">
    <source>
        <dbReference type="ARBA" id="ARBA00022723"/>
    </source>
</evidence>
<dbReference type="GO" id="GO:0001228">
    <property type="term" value="F:DNA-binding transcription activator activity, RNA polymerase II-specific"/>
    <property type="evidence" value="ECO:0007669"/>
    <property type="project" value="TreeGrafter"/>
</dbReference>
<keyword evidence="5 10" id="KW-0862">Zinc</keyword>
<feature type="binding site" evidence="10">
    <location>
        <position position="24"/>
    </location>
    <ligand>
        <name>Zn(2+)</name>
        <dbReference type="ChEBI" id="CHEBI:29105"/>
    </ligand>
</feature>
<sequence>MRKYTRRKPESELIVDALDLCRLCLQKPQEAIPIFEGTNNICGTLSLRIMMCVGLELTHENCLPNVICTGCFEELNRCYTFRKKCEVSYQKLKSHLQAVKEKECLNQTMQQAVKDDVNLNKNVINNHINKDNGYAVLSHDQLTSDLQICNGVIEVNSDATMNEQSIFQDGKRFGETDDVLQEARDTEITPDISSFLSTLLVQVGVLSQQDDMYVFMDSSINNLQLSTGDGKTVSLELVEEYEEEKEPVKETDPVLNEENTNVITSTDTANVSQPLNQKLPSSENQSKGQGAWCGACGKRLSSRGALRRHAHVHTVERPHACSVCGRTFAQRSVLQRHKLVHLAPVPVRVVRQELHAALGPGGAPARARAAPRARPAPAPLRALHQALPALLQPESAHADAQRPRVRVRRLRPTVQRQELPAAAPQDRQPPRPARRDVGRA</sequence>
<dbReference type="PROSITE" id="PS00028">
    <property type="entry name" value="ZINC_FINGER_C2H2_1"/>
    <property type="match status" value="2"/>
</dbReference>
<feature type="domain" description="C2H2-type" evidence="12">
    <location>
        <begin position="319"/>
        <end position="346"/>
    </location>
</feature>
<dbReference type="SUPFAM" id="SSF57667">
    <property type="entry name" value="beta-beta-alpha zinc fingers"/>
    <property type="match status" value="1"/>
</dbReference>
<evidence type="ECO:0000256" key="8">
    <source>
        <dbReference type="ARBA" id="ARBA00023242"/>
    </source>
</evidence>
<accession>A0A6J2K8D8</accession>
<reference evidence="15" key="1">
    <citation type="submission" date="2025-08" db="UniProtKB">
        <authorList>
            <consortium name="RefSeq"/>
        </authorList>
    </citation>
    <scope>IDENTIFICATION</scope>
    <source>
        <tissue evidence="15">Silk gland</tissue>
    </source>
</reference>
<evidence type="ECO:0000256" key="1">
    <source>
        <dbReference type="ARBA" id="ARBA00004123"/>
    </source>
</evidence>
<dbReference type="GO" id="GO:0000978">
    <property type="term" value="F:RNA polymerase II cis-regulatory region sequence-specific DNA binding"/>
    <property type="evidence" value="ECO:0007669"/>
    <property type="project" value="TreeGrafter"/>
</dbReference>
<evidence type="ECO:0000313" key="15">
    <source>
        <dbReference type="RefSeq" id="XP_028038230.1"/>
    </source>
</evidence>
<evidence type="ECO:0000259" key="13">
    <source>
        <dbReference type="PROSITE" id="PS51915"/>
    </source>
</evidence>
<dbReference type="KEGG" id="bman:114248979"/>
<dbReference type="Pfam" id="PF07776">
    <property type="entry name" value="zf-AD"/>
    <property type="match status" value="1"/>
</dbReference>
<evidence type="ECO:0000256" key="9">
    <source>
        <dbReference type="PROSITE-ProRule" id="PRU00042"/>
    </source>
</evidence>
<keyword evidence="3" id="KW-0677">Repeat</keyword>
<keyword evidence="4 9" id="KW-0863">Zinc-finger</keyword>
<name>A0A6J2K8D8_BOMMA</name>
<protein>
    <submittedName>
        <fullName evidence="15">Asparagine-rich zinc finger protein AZF1-like isoform X1</fullName>
    </submittedName>
</protein>
<evidence type="ECO:0000259" key="12">
    <source>
        <dbReference type="PROSITE" id="PS50157"/>
    </source>
</evidence>
<evidence type="ECO:0000256" key="7">
    <source>
        <dbReference type="ARBA" id="ARBA00023163"/>
    </source>
</evidence>
<feature type="binding site" evidence="10">
    <location>
        <position position="68"/>
    </location>
    <ligand>
        <name>Zn(2+)</name>
        <dbReference type="ChEBI" id="CHEBI:29105"/>
    </ligand>
</feature>
<dbReference type="Gene3D" id="3.30.160.60">
    <property type="entry name" value="Classic Zinc Finger"/>
    <property type="match status" value="2"/>
</dbReference>
<feature type="binding site" evidence="10">
    <location>
        <position position="21"/>
    </location>
    <ligand>
        <name>Zn(2+)</name>
        <dbReference type="ChEBI" id="CHEBI:29105"/>
    </ligand>
</feature>
<feature type="region of interest" description="Disordered" evidence="11">
    <location>
        <begin position="264"/>
        <end position="290"/>
    </location>
</feature>
<dbReference type="InterPro" id="IPR012934">
    <property type="entry name" value="Znf_AD"/>
</dbReference>
<evidence type="ECO:0000256" key="11">
    <source>
        <dbReference type="SAM" id="MobiDB-lite"/>
    </source>
</evidence>
<evidence type="ECO:0000256" key="10">
    <source>
        <dbReference type="PROSITE-ProRule" id="PRU01263"/>
    </source>
</evidence>
<keyword evidence="14" id="KW-1185">Reference proteome</keyword>
<evidence type="ECO:0000256" key="4">
    <source>
        <dbReference type="ARBA" id="ARBA00022771"/>
    </source>
</evidence>
<gene>
    <name evidence="15" type="primary">LOC114248979</name>
</gene>
<evidence type="ECO:0000256" key="6">
    <source>
        <dbReference type="ARBA" id="ARBA00023015"/>
    </source>
</evidence>
<dbReference type="SMART" id="SM00868">
    <property type="entry name" value="zf-AD"/>
    <property type="match status" value="1"/>
</dbReference>
<feature type="binding site" evidence="10">
    <location>
        <position position="71"/>
    </location>
    <ligand>
        <name>Zn(2+)</name>
        <dbReference type="ChEBI" id="CHEBI:29105"/>
    </ligand>
</feature>
<dbReference type="OrthoDB" id="8922241at2759"/>
<comment type="subcellular location">
    <subcellularLocation>
        <location evidence="1">Nucleus</location>
    </subcellularLocation>
</comment>
<feature type="compositionally biased region" description="Low complexity" evidence="11">
    <location>
        <begin position="412"/>
        <end position="426"/>
    </location>
</feature>
<dbReference type="PROSITE" id="PS50157">
    <property type="entry name" value="ZINC_FINGER_C2H2_2"/>
    <property type="match status" value="2"/>
</dbReference>
<dbReference type="SUPFAM" id="SSF57716">
    <property type="entry name" value="Glucocorticoid receptor-like (DNA-binding domain)"/>
    <property type="match status" value="1"/>
</dbReference>
<keyword evidence="2 10" id="KW-0479">Metal-binding</keyword>
<keyword evidence="7" id="KW-0804">Transcription</keyword>
<organism evidence="14 15">
    <name type="scientific">Bombyx mandarina</name>
    <name type="common">Wild silk moth</name>
    <name type="synonym">Wild silkworm</name>
    <dbReference type="NCBI Taxonomy" id="7092"/>
    <lineage>
        <taxon>Eukaryota</taxon>
        <taxon>Metazoa</taxon>
        <taxon>Ecdysozoa</taxon>
        <taxon>Arthropoda</taxon>
        <taxon>Hexapoda</taxon>
        <taxon>Insecta</taxon>
        <taxon>Pterygota</taxon>
        <taxon>Neoptera</taxon>
        <taxon>Endopterygota</taxon>
        <taxon>Lepidoptera</taxon>
        <taxon>Glossata</taxon>
        <taxon>Ditrysia</taxon>
        <taxon>Bombycoidea</taxon>
        <taxon>Bombycidae</taxon>
        <taxon>Bombycinae</taxon>
        <taxon>Bombyx</taxon>
    </lineage>
</organism>
<dbReference type="RefSeq" id="XP_028038230.1">
    <property type="nucleotide sequence ID" value="XM_028182429.1"/>
</dbReference>
<evidence type="ECO:0000313" key="14">
    <source>
        <dbReference type="Proteomes" id="UP000504629"/>
    </source>
</evidence>
<dbReference type="AlphaFoldDB" id="A0A6J2K8D8"/>
<dbReference type="Proteomes" id="UP000504629">
    <property type="component" value="Unplaced"/>
</dbReference>
<feature type="domain" description="C2H2-type" evidence="12">
    <location>
        <begin position="291"/>
        <end position="318"/>
    </location>
</feature>
<dbReference type="Gene3D" id="3.40.1800.20">
    <property type="match status" value="1"/>
</dbReference>
<dbReference type="GO" id="GO:0005634">
    <property type="term" value="C:nucleus"/>
    <property type="evidence" value="ECO:0007669"/>
    <property type="project" value="UniProtKB-SubCell"/>
</dbReference>
<evidence type="ECO:0000256" key="5">
    <source>
        <dbReference type="ARBA" id="ARBA00022833"/>
    </source>
</evidence>
<dbReference type="PANTHER" id="PTHR46451:SF1">
    <property type="entry name" value="RAS-RESPONSIVE ELEMENT-BINDING PROTEIN 1"/>
    <property type="match status" value="1"/>
</dbReference>
<dbReference type="PROSITE" id="PS51915">
    <property type="entry name" value="ZAD"/>
    <property type="match status" value="1"/>
</dbReference>
<dbReference type="FunFam" id="3.30.160.60:FF:000286">
    <property type="entry name" value="Zinc finger protein 770"/>
    <property type="match status" value="1"/>
</dbReference>
<feature type="region of interest" description="Disordered" evidence="11">
    <location>
        <begin position="393"/>
        <end position="440"/>
    </location>
</feature>
<dbReference type="PANTHER" id="PTHR46451">
    <property type="entry name" value="RAS-RESPONSIVE ELEMENT-BINDING PROTEIN 1"/>
    <property type="match status" value="1"/>
</dbReference>
<dbReference type="InterPro" id="IPR036236">
    <property type="entry name" value="Znf_C2H2_sf"/>
</dbReference>
<feature type="compositionally biased region" description="Polar residues" evidence="11">
    <location>
        <begin position="264"/>
        <end position="288"/>
    </location>
</feature>
<evidence type="ECO:0000256" key="3">
    <source>
        <dbReference type="ARBA" id="ARBA00022737"/>
    </source>
</evidence>
<dbReference type="SMART" id="SM00355">
    <property type="entry name" value="ZnF_C2H2"/>
    <property type="match status" value="2"/>
</dbReference>
<feature type="domain" description="ZAD" evidence="13">
    <location>
        <begin position="19"/>
        <end position="95"/>
    </location>
</feature>
<proteinExistence type="predicted"/>